<accession>A0A0F8ZF70</accession>
<organism evidence="1">
    <name type="scientific">marine sediment metagenome</name>
    <dbReference type="NCBI Taxonomy" id="412755"/>
    <lineage>
        <taxon>unclassified sequences</taxon>
        <taxon>metagenomes</taxon>
        <taxon>ecological metagenomes</taxon>
    </lineage>
</organism>
<feature type="non-terminal residue" evidence="1">
    <location>
        <position position="1"/>
    </location>
</feature>
<evidence type="ECO:0000313" key="1">
    <source>
        <dbReference type="EMBL" id="KKK58671.1"/>
    </source>
</evidence>
<comment type="caution">
    <text evidence="1">The sequence shown here is derived from an EMBL/GenBank/DDBJ whole genome shotgun (WGS) entry which is preliminary data.</text>
</comment>
<reference evidence="1" key="1">
    <citation type="journal article" date="2015" name="Nature">
        <title>Complex archaea that bridge the gap between prokaryotes and eukaryotes.</title>
        <authorList>
            <person name="Spang A."/>
            <person name="Saw J.H."/>
            <person name="Jorgensen S.L."/>
            <person name="Zaremba-Niedzwiedzka K."/>
            <person name="Martijn J."/>
            <person name="Lind A.E."/>
            <person name="van Eijk R."/>
            <person name="Schleper C."/>
            <person name="Guy L."/>
            <person name="Ettema T.J."/>
        </authorList>
    </citation>
    <scope>NUCLEOTIDE SEQUENCE</scope>
</reference>
<gene>
    <name evidence="1" type="ORF">LCGC14_3042080</name>
</gene>
<sequence>EIKIKRLRTYDDLDTLNEGNVVMISVGSGKISDFNEYHGPVVFIRESFKGSQFHGFDFCRPQANLEDCLVGYHLPKKNISITATGTISSQKFSTYGCKFPKLMKTSNLY</sequence>
<dbReference type="EMBL" id="LAZR01063859">
    <property type="protein sequence ID" value="KKK58671.1"/>
    <property type="molecule type" value="Genomic_DNA"/>
</dbReference>
<dbReference type="AlphaFoldDB" id="A0A0F8ZF70"/>
<name>A0A0F8ZF70_9ZZZZ</name>
<protein>
    <submittedName>
        <fullName evidence="1">Uncharacterized protein</fullName>
    </submittedName>
</protein>
<proteinExistence type="predicted"/>